<feature type="domain" description="Beta-ketoacyl-[acyl-carrier-protein] synthase III C-terminal" evidence="3">
    <location>
        <begin position="240"/>
        <end position="327"/>
    </location>
</feature>
<evidence type="ECO:0000259" key="3">
    <source>
        <dbReference type="Pfam" id="PF08541"/>
    </source>
</evidence>
<evidence type="ECO:0000313" key="6">
    <source>
        <dbReference type="Proteomes" id="UP000007030"/>
    </source>
</evidence>
<dbReference type="GO" id="GO:0033818">
    <property type="term" value="F:beta-ketoacyl-acyl-carrier-protein synthase III activity"/>
    <property type="evidence" value="ECO:0007669"/>
    <property type="project" value="UniProtKB-EC"/>
</dbReference>
<dbReference type="EMBL" id="CP002630">
    <property type="protein sequence ID" value="AEB12867.1"/>
    <property type="molecule type" value="Genomic_DNA"/>
</dbReference>
<dbReference type="GO" id="GO:0044550">
    <property type="term" value="P:secondary metabolite biosynthetic process"/>
    <property type="evidence" value="ECO:0007669"/>
    <property type="project" value="TreeGrafter"/>
</dbReference>
<dbReference type="Pfam" id="PF08545">
    <property type="entry name" value="ACP_syn_III"/>
    <property type="match status" value="1"/>
</dbReference>
<dbReference type="GO" id="GO:0006633">
    <property type="term" value="P:fatty acid biosynthetic process"/>
    <property type="evidence" value="ECO:0007669"/>
    <property type="project" value="InterPro"/>
</dbReference>
<dbReference type="OrthoDB" id="9815506at2"/>
<keyword evidence="6" id="KW-1185">Reference proteome</keyword>
<dbReference type="Proteomes" id="UP000007030">
    <property type="component" value="Chromosome"/>
</dbReference>
<dbReference type="Gene3D" id="3.40.47.10">
    <property type="match status" value="1"/>
</dbReference>
<evidence type="ECO:0000256" key="2">
    <source>
        <dbReference type="ARBA" id="ARBA00023315"/>
    </source>
</evidence>
<organism evidence="5 6">
    <name type="scientific">Marinithermus hydrothermalis (strain DSM 14884 / JCM 11576 / T1)</name>
    <dbReference type="NCBI Taxonomy" id="869210"/>
    <lineage>
        <taxon>Bacteria</taxon>
        <taxon>Thermotogati</taxon>
        <taxon>Deinococcota</taxon>
        <taxon>Deinococci</taxon>
        <taxon>Thermales</taxon>
        <taxon>Thermaceae</taxon>
        <taxon>Marinithermus</taxon>
    </lineage>
</organism>
<dbReference type="InterPro" id="IPR013751">
    <property type="entry name" value="ACP_syn_III_N"/>
</dbReference>
<feature type="domain" description="Beta-ketoacyl-[acyl-carrier-protein] synthase III N-terminal" evidence="4">
    <location>
        <begin position="105"/>
        <end position="184"/>
    </location>
</feature>
<gene>
    <name evidence="5" type="ordered locus">Marky_2144</name>
</gene>
<dbReference type="PANTHER" id="PTHR34069:SF2">
    <property type="entry name" value="BETA-KETOACYL-[ACYL-CARRIER-PROTEIN] SYNTHASE III"/>
    <property type="match status" value="1"/>
</dbReference>
<dbReference type="PANTHER" id="PTHR34069">
    <property type="entry name" value="3-OXOACYL-[ACYL-CARRIER-PROTEIN] SYNTHASE 3"/>
    <property type="match status" value="1"/>
</dbReference>
<evidence type="ECO:0000256" key="1">
    <source>
        <dbReference type="ARBA" id="ARBA00022679"/>
    </source>
</evidence>
<keyword evidence="1 5" id="KW-0808">Transferase</keyword>
<dbReference type="Pfam" id="PF08541">
    <property type="entry name" value="ACP_syn_III_C"/>
    <property type="match status" value="1"/>
</dbReference>
<keyword evidence="2 5" id="KW-0012">Acyltransferase</keyword>
<evidence type="ECO:0000313" key="5">
    <source>
        <dbReference type="EMBL" id="AEB12867.1"/>
    </source>
</evidence>
<dbReference type="STRING" id="869210.Marky_2144"/>
<dbReference type="AlphaFoldDB" id="F2NPU1"/>
<dbReference type="InterPro" id="IPR016039">
    <property type="entry name" value="Thiolase-like"/>
</dbReference>
<accession>F2NPU1</accession>
<protein>
    <submittedName>
        <fullName evidence="5">Beta-ketoacyl-acyl-carrier-protein synthase III</fullName>
        <ecNumber evidence="5">2.3.1.180</ecNumber>
    </submittedName>
</protein>
<dbReference type="NCBIfam" id="NF005308">
    <property type="entry name" value="PRK06840.1"/>
    <property type="match status" value="1"/>
</dbReference>
<name>F2NPU1_MARHT</name>
<dbReference type="GO" id="GO:0004315">
    <property type="term" value="F:3-oxoacyl-[acyl-carrier-protein] synthase activity"/>
    <property type="evidence" value="ECO:0007669"/>
    <property type="project" value="InterPro"/>
</dbReference>
<dbReference type="EC" id="2.3.1.180" evidence="5"/>
<dbReference type="KEGG" id="mhd:Marky_2144"/>
<dbReference type="SUPFAM" id="SSF53901">
    <property type="entry name" value="Thiolase-like"/>
    <property type="match status" value="1"/>
</dbReference>
<reference evidence="5 6" key="1">
    <citation type="journal article" date="2012" name="Stand. Genomic Sci.">
        <title>Complete genome sequence of the aerobic, heterotroph Marinithermus hydrothermalis type strain (T1(T)) from a deep-sea hydrothermal vent chimney.</title>
        <authorList>
            <person name="Copeland A."/>
            <person name="Gu W."/>
            <person name="Yasawong M."/>
            <person name="Lapidus A."/>
            <person name="Lucas S."/>
            <person name="Deshpande S."/>
            <person name="Pagani I."/>
            <person name="Tapia R."/>
            <person name="Cheng J.F."/>
            <person name="Goodwin L.A."/>
            <person name="Pitluck S."/>
            <person name="Liolios K."/>
            <person name="Ivanova N."/>
            <person name="Mavromatis K."/>
            <person name="Mikhailova N."/>
            <person name="Pati A."/>
            <person name="Chen A."/>
            <person name="Palaniappan K."/>
            <person name="Land M."/>
            <person name="Pan C."/>
            <person name="Brambilla E.M."/>
            <person name="Rohde M."/>
            <person name="Tindall B.J."/>
            <person name="Sikorski J."/>
            <person name="Goker M."/>
            <person name="Detter J.C."/>
            <person name="Bristow J."/>
            <person name="Eisen J.A."/>
            <person name="Markowitz V."/>
            <person name="Hugenholtz P."/>
            <person name="Kyrpides N.C."/>
            <person name="Klenk H.P."/>
            <person name="Woyke T."/>
        </authorList>
    </citation>
    <scope>NUCLEOTIDE SEQUENCE [LARGE SCALE GENOMIC DNA]</scope>
    <source>
        <strain evidence="6">DSM 14884 / JCM 11576 / T1</strain>
    </source>
</reference>
<sequence>MYLLGLGIYLPKPRMRAEEIAERSGLPAWVVREKLGIREKPIPGPEDHPAEMAVWAAQQALREAGIAPQEVDAVLSITEEYKDYPVWTSGSHIAHRLGARRAWAFDLNQKCASFIAALAVARGLIATGQARYVLIAGGYRNGDLIDYRDPEVRFMYDLAAGGAAAVLGPEGPGLRVLSTRLRTDSSLANAVLVPVGGTREPLTPHNLDRFRLVVTDPPGMKARLEAVSLANFLAVVREALEAAGHTPADLAYLALLHMKRSAHKAVLERLGLREDQSLYLEDYGHLGQLDPILSLKLALERALLPPGGLAALVAAGVGYHWGAAVVRREVRHGA</sequence>
<dbReference type="RefSeq" id="WP_013704912.1">
    <property type="nucleotide sequence ID" value="NC_015387.1"/>
</dbReference>
<dbReference type="HOGENOM" id="CLU_039592_2_1_0"/>
<evidence type="ECO:0000259" key="4">
    <source>
        <dbReference type="Pfam" id="PF08545"/>
    </source>
</evidence>
<proteinExistence type="predicted"/>
<dbReference type="eggNOG" id="COG0332">
    <property type="taxonomic scope" value="Bacteria"/>
</dbReference>
<dbReference type="InterPro" id="IPR013747">
    <property type="entry name" value="ACP_syn_III_C"/>
</dbReference>